<feature type="compositionally biased region" description="Basic and acidic residues" evidence="1">
    <location>
        <begin position="190"/>
        <end position="201"/>
    </location>
</feature>
<feature type="compositionally biased region" description="Low complexity" evidence="1">
    <location>
        <begin position="218"/>
        <end position="236"/>
    </location>
</feature>
<feature type="compositionally biased region" description="Polar residues" evidence="1">
    <location>
        <begin position="535"/>
        <end position="550"/>
    </location>
</feature>
<dbReference type="InterPro" id="IPR003609">
    <property type="entry name" value="Pan_app"/>
</dbReference>
<feature type="compositionally biased region" description="Low complexity" evidence="1">
    <location>
        <begin position="411"/>
        <end position="461"/>
    </location>
</feature>
<protein>
    <recommendedName>
        <fullName evidence="2">Apple domain-containing protein</fullName>
    </recommendedName>
</protein>
<feature type="region of interest" description="Disordered" evidence="1">
    <location>
        <begin position="492"/>
        <end position="556"/>
    </location>
</feature>
<gene>
    <name evidence="3" type="ORF">PENTCL1PPCAC_7008</name>
</gene>
<feature type="region of interest" description="Disordered" evidence="1">
    <location>
        <begin position="1"/>
        <end position="25"/>
    </location>
</feature>
<dbReference type="InterPro" id="IPR052620">
    <property type="entry name" value="ELYS/MEL-28_NucAsmblyFactor"/>
</dbReference>
<reference evidence="3" key="1">
    <citation type="submission" date="2023-10" db="EMBL/GenBank/DDBJ databases">
        <title>Genome assembly of Pristionchus species.</title>
        <authorList>
            <person name="Yoshida K."/>
            <person name="Sommer R.J."/>
        </authorList>
    </citation>
    <scope>NUCLEOTIDE SEQUENCE</scope>
    <source>
        <strain evidence="3">RS0144</strain>
    </source>
</reference>
<feature type="region of interest" description="Disordered" evidence="1">
    <location>
        <begin position="102"/>
        <end position="470"/>
    </location>
</feature>
<feature type="compositionally biased region" description="Polar residues" evidence="1">
    <location>
        <begin position="366"/>
        <end position="382"/>
    </location>
</feature>
<evidence type="ECO:0000259" key="2">
    <source>
        <dbReference type="PROSITE" id="PS50948"/>
    </source>
</evidence>
<feature type="compositionally biased region" description="Basic and acidic residues" evidence="1">
    <location>
        <begin position="268"/>
        <end position="279"/>
    </location>
</feature>
<feature type="domain" description="Apple" evidence="2">
    <location>
        <begin position="757"/>
        <end position="846"/>
    </location>
</feature>
<accession>A0AAV5SRU0</accession>
<dbReference type="PANTHER" id="PTHR21583">
    <property type="entry name" value="ELYS PROTEIN"/>
    <property type="match status" value="1"/>
</dbReference>
<feature type="compositionally biased region" description="Polar residues" evidence="1">
    <location>
        <begin position="208"/>
        <end position="217"/>
    </location>
</feature>
<feature type="non-terminal residue" evidence="3">
    <location>
        <position position="1"/>
    </location>
</feature>
<feature type="compositionally biased region" description="Low complexity" evidence="1">
    <location>
        <begin position="284"/>
        <end position="312"/>
    </location>
</feature>
<evidence type="ECO:0000313" key="4">
    <source>
        <dbReference type="Proteomes" id="UP001432027"/>
    </source>
</evidence>
<dbReference type="PROSITE" id="PS50948">
    <property type="entry name" value="PAN"/>
    <property type="match status" value="1"/>
</dbReference>
<comment type="caution">
    <text evidence="3">The sequence shown here is derived from an EMBL/GenBank/DDBJ whole genome shotgun (WGS) entry which is preliminary data.</text>
</comment>
<keyword evidence="4" id="KW-1185">Reference proteome</keyword>
<proteinExistence type="predicted"/>
<evidence type="ECO:0000313" key="3">
    <source>
        <dbReference type="EMBL" id="GMS84833.1"/>
    </source>
</evidence>
<evidence type="ECO:0000256" key="1">
    <source>
        <dbReference type="SAM" id="MobiDB-lite"/>
    </source>
</evidence>
<dbReference type="EMBL" id="BTSX01000002">
    <property type="protein sequence ID" value="GMS84833.1"/>
    <property type="molecule type" value="Genomic_DNA"/>
</dbReference>
<name>A0AAV5SRU0_9BILA</name>
<dbReference type="AlphaFoldDB" id="A0AAV5SRU0"/>
<dbReference type="Proteomes" id="UP001432027">
    <property type="component" value="Unassembled WGS sequence"/>
</dbReference>
<dbReference type="PANTHER" id="PTHR21583:SF8">
    <property type="entry name" value="PROTEIN ELYS"/>
    <property type="match status" value="1"/>
</dbReference>
<sequence>TDAAAAAESTTAAMDGDAATWTDHPTGELDAAAATDGETAATTEGTVASTEGGETTVATEESTVASEVTTSAVNDEGSSTTAVDLAHREGILEKALASANPSLTTKRGELGESATTAATKSSSESSASTVEPTIESTVASSTEGTVSSTEGGESTVAPEVEGSTVAPVEGMAASLDEKTKEEPKEIDEEMAQKGEVKETGEKGVSAASLDSGSSTIAPSDSTGSTSDVPTTTVPSPADLAKQQHHEQGGAEFGQTGQKGTEDKEVEEEAAHKGEVKENGGSEGSGSSSTLSPSDSSLSPSSPDVPTTTVPSPADLAKQQHHEKGGAEFGQTGQKGTEEKEVDEEEAQKGHVKGSGAKGASAVSILEGSSTTIPSDTTGSSPAAESDAAMGELTTSSSIDGGVGGMAREGMAESTTSAAEETTVEFATDGSSSTVSSSEATEESSTSSSEGAESSTMATSESLDTTTSIDSEEIIQKALATATHKAIEMGGEGISTTAVPSPAELAKSQHDEKGGAEFGQTGQKGTEGIQEDEVKSTSISPVEGSTATGTGESLDGGIDRALSAIGEETKTTTEPPVQAVKDLLEALASGDFDRALLEKKNGTEAEKLLKGKTQITDVATPINQKHECSTGKLSFSTFELVDLTTKFEADAIAFSLPHCARLCYEVGCTMAAYSRFPRPLCLMHFEKDEKESHRCNGETNRTSHWEYSSLQQVVAIDCIICEGQTFFEHDHNVDITTLHAIDDSIVTVPSPQGISKNCDGGRLEFQFVPAGSLPRLNVTNDVPARTPADCARKCHETKGCTTAGFIPTPSAEIANGVCLLTSDDEVCISREDAVPQHASVTAFVISCIRCTRCSYTLSHMTLISSTAKFQHISTVKTIGECAEVCNDKKCNFAQYDATTNTCALSMEASLESGCHKVEPSLSVKGVYPVRLECVQCRE</sequence>
<organism evidence="3 4">
    <name type="scientific">Pristionchus entomophagus</name>
    <dbReference type="NCBI Taxonomy" id="358040"/>
    <lineage>
        <taxon>Eukaryota</taxon>
        <taxon>Metazoa</taxon>
        <taxon>Ecdysozoa</taxon>
        <taxon>Nematoda</taxon>
        <taxon>Chromadorea</taxon>
        <taxon>Rhabditida</taxon>
        <taxon>Rhabditina</taxon>
        <taxon>Diplogasteromorpha</taxon>
        <taxon>Diplogasteroidea</taxon>
        <taxon>Neodiplogasteridae</taxon>
        <taxon>Pristionchus</taxon>
    </lineage>
</organism>
<feature type="compositionally biased region" description="Low complexity" evidence="1">
    <location>
        <begin position="1"/>
        <end position="13"/>
    </location>
</feature>
<feature type="compositionally biased region" description="Low complexity" evidence="1">
    <location>
        <begin position="112"/>
        <end position="156"/>
    </location>
</feature>